<dbReference type="GO" id="GO:0008757">
    <property type="term" value="F:S-adenosylmethionine-dependent methyltransferase activity"/>
    <property type="evidence" value="ECO:0007669"/>
    <property type="project" value="InterPro"/>
</dbReference>
<dbReference type="Gene3D" id="3.40.50.150">
    <property type="entry name" value="Vaccinia Virus protein VP39"/>
    <property type="match status" value="1"/>
</dbReference>
<dbReference type="AlphaFoldDB" id="A0A967KDL7"/>
<dbReference type="PANTHER" id="PTHR44307:SF2">
    <property type="entry name" value="PHOSPHOETHANOLAMINE METHYLTRANSFERASE ISOFORM X1"/>
    <property type="match status" value="1"/>
</dbReference>
<evidence type="ECO:0000256" key="1">
    <source>
        <dbReference type="ARBA" id="ARBA00005189"/>
    </source>
</evidence>
<evidence type="ECO:0000256" key="3">
    <source>
        <dbReference type="ARBA" id="ARBA00022679"/>
    </source>
</evidence>
<comment type="pathway">
    <text evidence="4">Phospholipid metabolism.</text>
</comment>
<keyword evidence="7" id="KW-1185">Reference proteome</keyword>
<dbReference type="GO" id="GO:0032259">
    <property type="term" value="P:methylation"/>
    <property type="evidence" value="ECO:0007669"/>
    <property type="project" value="UniProtKB-KW"/>
</dbReference>
<gene>
    <name evidence="6" type="ORF">HBA54_27430</name>
</gene>
<dbReference type="SUPFAM" id="SSF53335">
    <property type="entry name" value="S-adenosyl-L-methionine-dependent methyltransferases"/>
    <property type="match status" value="1"/>
</dbReference>
<dbReference type="Proteomes" id="UP000761264">
    <property type="component" value="Unassembled WGS sequence"/>
</dbReference>
<evidence type="ECO:0000259" key="5">
    <source>
        <dbReference type="Pfam" id="PF08241"/>
    </source>
</evidence>
<evidence type="ECO:0000313" key="7">
    <source>
        <dbReference type="Proteomes" id="UP000761264"/>
    </source>
</evidence>
<dbReference type="InterPro" id="IPR029063">
    <property type="entry name" value="SAM-dependent_MTases_sf"/>
</dbReference>
<name>A0A967KDL7_9PROT</name>
<organism evidence="6 7">
    <name type="scientific">Pelagibius litoralis</name>
    <dbReference type="NCBI Taxonomy" id="374515"/>
    <lineage>
        <taxon>Bacteria</taxon>
        <taxon>Pseudomonadati</taxon>
        <taxon>Pseudomonadota</taxon>
        <taxon>Alphaproteobacteria</taxon>
        <taxon>Rhodospirillales</taxon>
        <taxon>Rhodovibrionaceae</taxon>
        <taxon>Pelagibius</taxon>
    </lineage>
</organism>
<dbReference type="RefSeq" id="WP_167231510.1">
    <property type="nucleotide sequence ID" value="NZ_JAAQPH010000039.1"/>
</dbReference>
<feature type="domain" description="Methyltransferase type 11" evidence="5">
    <location>
        <begin position="51"/>
        <end position="148"/>
    </location>
</feature>
<keyword evidence="3" id="KW-0808">Transferase</keyword>
<dbReference type="PANTHER" id="PTHR44307">
    <property type="entry name" value="PHOSPHOETHANOLAMINE METHYLTRANSFERASE"/>
    <property type="match status" value="1"/>
</dbReference>
<comment type="caution">
    <text evidence="6">The sequence shown here is derived from an EMBL/GenBank/DDBJ whole genome shotgun (WGS) entry which is preliminary data.</text>
</comment>
<feature type="non-terminal residue" evidence="6">
    <location>
        <position position="253"/>
    </location>
</feature>
<accession>A0A967KDL7</accession>
<proteinExistence type="predicted"/>
<dbReference type="InterPro" id="IPR013216">
    <property type="entry name" value="Methyltransf_11"/>
</dbReference>
<reference evidence="6" key="1">
    <citation type="submission" date="2020-03" db="EMBL/GenBank/DDBJ databases">
        <title>Genome of Pelagibius litoralis DSM 21314T.</title>
        <authorList>
            <person name="Wang G."/>
        </authorList>
    </citation>
    <scope>NUCLEOTIDE SEQUENCE</scope>
    <source>
        <strain evidence="6">DSM 21314</strain>
    </source>
</reference>
<evidence type="ECO:0000256" key="4">
    <source>
        <dbReference type="ARBA" id="ARBA00025707"/>
    </source>
</evidence>
<protein>
    <submittedName>
        <fullName evidence="6">Class I SAM-dependent methyltransferase</fullName>
    </submittedName>
</protein>
<evidence type="ECO:0000313" key="6">
    <source>
        <dbReference type="EMBL" id="NIA72327.1"/>
    </source>
</evidence>
<evidence type="ECO:0000256" key="2">
    <source>
        <dbReference type="ARBA" id="ARBA00022603"/>
    </source>
</evidence>
<dbReference type="CDD" id="cd02440">
    <property type="entry name" value="AdoMet_MTases"/>
    <property type="match status" value="1"/>
</dbReference>
<comment type="pathway">
    <text evidence="1">Lipid metabolism.</text>
</comment>
<keyword evidence="2 6" id="KW-0489">Methyltransferase</keyword>
<sequence>MPRQGSANALSSASLHARAWAQIYELIDLQLSPLGLRAIESLSLRLGDGVLDVGCGAGQTLLQLAERVGTGGRVIGVDVAPLLLEIAKRRIGSLGQVGLIEADAQALNLPPGSMDAVFSRFGVMGFADPVAAFANFRGILKPSGRLAFCCWRSLAENELDRFPLSAAGVQTEVDHTPFSLADPDHIRRSLETAGFSKIAIESHNQKVSCGDVDATMKVLLKVGALGKIIRENPGLRANVEPRLRKALAAMDDP</sequence>
<dbReference type="EMBL" id="JAAQPH010000039">
    <property type="protein sequence ID" value="NIA72327.1"/>
    <property type="molecule type" value="Genomic_DNA"/>
</dbReference>
<dbReference type="Pfam" id="PF08241">
    <property type="entry name" value="Methyltransf_11"/>
    <property type="match status" value="1"/>
</dbReference>